<name>A8P976_COPC7</name>
<evidence type="ECO:0000313" key="4">
    <source>
        <dbReference type="Proteomes" id="UP000001861"/>
    </source>
</evidence>
<dbReference type="OrthoDB" id="2131339at2759"/>
<protein>
    <recommendedName>
        <fullName evidence="2">Hypervirulence associated protein TUDOR domain-containing protein</fullName>
    </recommendedName>
</protein>
<organism evidence="3 4">
    <name type="scientific">Coprinopsis cinerea (strain Okayama-7 / 130 / ATCC MYA-4618 / FGSC 9003)</name>
    <name type="common">Inky cap fungus</name>
    <name type="synonym">Hormographiella aspergillata</name>
    <dbReference type="NCBI Taxonomy" id="240176"/>
    <lineage>
        <taxon>Eukaryota</taxon>
        <taxon>Fungi</taxon>
        <taxon>Dikarya</taxon>
        <taxon>Basidiomycota</taxon>
        <taxon>Agaricomycotina</taxon>
        <taxon>Agaricomycetes</taxon>
        <taxon>Agaricomycetidae</taxon>
        <taxon>Agaricales</taxon>
        <taxon>Agaricineae</taxon>
        <taxon>Psathyrellaceae</taxon>
        <taxon>Coprinopsis</taxon>
    </lineage>
</organism>
<evidence type="ECO:0000256" key="1">
    <source>
        <dbReference type="SAM" id="MobiDB-lite"/>
    </source>
</evidence>
<feature type="compositionally biased region" description="Basic and acidic residues" evidence="1">
    <location>
        <begin position="187"/>
        <end position="203"/>
    </location>
</feature>
<feature type="compositionally biased region" description="Basic and acidic residues" evidence="1">
    <location>
        <begin position="97"/>
        <end position="126"/>
    </location>
</feature>
<evidence type="ECO:0000313" key="3">
    <source>
        <dbReference type="EMBL" id="EAU82110.2"/>
    </source>
</evidence>
<dbReference type="AlphaFoldDB" id="A8P976"/>
<feature type="compositionally biased region" description="Low complexity" evidence="1">
    <location>
        <begin position="237"/>
        <end position="247"/>
    </location>
</feature>
<dbReference type="InterPro" id="IPR021331">
    <property type="entry name" value="Hva1_TUDOR"/>
</dbReference>
<accession>A8P976</accession>
<dbReference type="HOGENOM" id="CLU_949997_0_0_1"/>
<feature type="compositionally biased region" description="Basic and acidic residues" evidence="1">
    <location>
        <begin position="28"/>
        <end position="40"/>
    </location>
</feature>
<dbReference type="Proteomes" id="UP000001861">
    <property type="component" value="Unassembled WGS sequence"/>
</dbReference>
<dbReference type="GeneID" id="6016331"/>
<evidence type="ECO:0000259" key="2">
    <source>
        <dbReference type="Pfam" id="PF11160"/>
    </source>
</evidence>
<sequence>MAEKNIQPGDDVTWNYGRGHPTGTVSEVKTDAGGKLEIETAGKTVHKNSDPENPAVHVEREGNDVVKRASELEKIPGGEQSAGTAGAGKGGGGTKEGGGEAKERVGDVAMKDTEGEKDAGEVKEKGPAAGEGEGQAPPTVGKEAEVGEKREREGDVVAHSTEKPPGEETRPLAAASTDATTTGEQGEAEKEAGKDAKKPKLDATDGDAETDAPAPGEGETTTKATPAKRGRGRGRAKTTSTAPTRTSARTKKGAAHAVDAEPQKPVEESAPAANGGAEQVATAMQEGGAEPAI</sequence>
<keyword evidence="4" id="KW-1185">Reference proteome</keyword>
<dbReference type="RefSeq" id="XP_001839714.2">
    <property type="nucleotide sequence ID" value="XM_001839662.2"/>
</dbReference>
<gene>
    <name evidence="3" type="ORF">CC1G_09569</name>
</gene>
<feature type="compositionally biased region" description="Low complexity" evidence="1">
    <location>
        <begin position="127"/>
        <end position="138"/>
    </location>
</feature>
<dbReference type="EMBL" id="AACS02000011">
    <property type="protein sequence ID" value="EAU82110.2"/>
    <property type="molecule type" value="Genomic_DNA"/>
</dbReference>
<feature type="compositionally biased region" description="Basic residues" evidence="1">
    <location>
        <begin position="226"/>
        <end position="236"/>
    </location>
</feature>
<feature type="region of interest" description="Disordered" evidence="1">
    <location>
        <begin position="1"/>
        <end position="293"/>
    </location>
</feature>
<dbReference type="KEGG" id="cci:CC1G_09569"/>
<dbReference type="OMA" id="RPGNDVV"/>
<dbReference type="VEuPathDB" id="FungiDB:CC1G_09569"/>
<feature type="compositionally biased region" description="Basic and acidic residues" evidence="1">
    <location>
        <begin position="142"/>
        <end position="170"/>
    </location>
</feature>
<dbReference type="InParanoid" id="A8P976"/>
<feature type="compositionally biased region" description="Basic and acidic residues" evidence="1">
    <location>
        <begin position="258"/>
        <end position="267"/>
    </location>
</feature>
<feature type="compositionally biased region" description="Basic and acidic residues" evidence="1">
    <location>
        <begin position="57"/>
        <end position="76"/>
    </location>
</feature>
<comment type="caution">
    <text evidence="3">The sequence shown here is derived from an EMBL/GenBank/DDBJ whole genome shotgun (WGS) entry which is preliminary data.</text>
</comment>
<feature type="compositionally biased region" description="Gly residues" evidence="1">
    <location>
        <begin position="85"/>
        <end position="96"/>
    </location>
</feature>
<dbReference type="eggNOG" id="ENOG502S40C">
    <property type="taxonomic scope" value="Eukaryota"/>
</dbReference>
<proteinExistence type="predicted"/>
<feature type="domain" description="Hypervirulence associated protein TUDOR" evidence="2">
    <location>
        <begin position="9"/>
        <end position="72"/>
    </location>
</feature>
<reference evidence="3 4" key="1">
    <citation type="journal article" date="2010" name="Proc. Natl. Acad. Sci. U.S.A.">
        <title>Insights into evolution of multicellular fungi from the assembled chromosomes of the mushroom Coprinopsis cinerea (Coprinus cinereus).</title>
        <authorList>
            <person name="Stajich J.E."/>
            <person name="Wilke S.K."/>
            <person name="Ahren D."/>
            <person name="Au C.H."/>
            <person name="Birren B.W."/>
            <person name="Borodovsky M."/>
            <person name="Burns C."/>
            <person name="Canback B."/>
            <person name="Casselton L.A."/>
            <person name="Cheng C.K."/>
            <person name="Deng J."/>
            <person name="Dietrich F.S."/>
            <person name="Fargo D.C."/>
            <person name="Farman M.L."/>
            <person name="Gathman A.C."/>
            <person name="Goldberg J."/>
            <person name="Guigo R."/>
            <person name="Hoegger P.J."/>
            <person name="Hooker J.B."/>
            <person name="Huggins A."/>
            <person name="James T.Y."/>
            <person name="Kamada T."/>
            <person name="Kilaru S."/>
            <person name="Kodira C."/>
            <person name="Kues U."/>
            <person name="Kupfer D."/>
            <person name="Kwan H.S."/>
            <person name="Lomsadze A."/>
            <person name="Li W."/>
            <person name="Lilly W.W."/>
            <person name="Ma L.J."/>
            <person name="Mackey A.J."/>
            <person name="Manning G."/>
            <person name="Martin F."/>
            <person name="Muraguchi H."/>
            <person name="Natvig D.O."/>
            <person name="Palmerini H."/>
            <person name="Ramesh M.A."/>
            <person name="Rehmeyer C.J."/>
            <person name="Roe B.A."/>
            <person name="Shenoy N."/>
            <person name="Stanke M."/>
            <person name="Ter-Hovhannisyan V."/>
            <person name="Tunlid A."/>
            <person name="Velagapudi R."/>
            <person name="Vision T.J."/>
            <person name="Zeng Q."/>
            <person name="Zolan M.E."/>
            <person name="Pukkila P.J."/>
        </authorList>
    </citation>
    <scope>NUCLEOTIDE SEQUENCE [LARGE SCALE GENOMIC DNA]</scope>
    <source>
        <strain evidence="4">Okayama-7 / 130 / ATCC MYA-4618 / FGSC 9003</strain>
    </source>
</reference>
<dbReference type="Pfam" id="PF11160">
    <property type="entry name" value="Hva1_TUDOR"/>
    <property type="match status" value="1"/>
</dbReference>